<evidence type="ECO:0000256" key="2">
    <source>
        <dbReference type="ARBA" id="ARBA00022801"/>
    </source>
</evidence>
<dbReference type="InterPro" id="IPR012338">
    <property type="entry name" value="Beta-lactam/transpept-like"/>
</dbReference>
<organism evidence="4 5">
    <name type="scientific">Bdellovibrio bacteriovorus</name>
    <dbReference type="NCBI Taxonomy" id="959"/>
    <lineage>
        <taxon>Bacteria</taxon>
        <taxon>Pseudomonadati</taxon>
        <taxon>Bdellovibrionota</taxon>
        <taxon>Bdellovibrionia</taxon>
        <taxon>Bdellovibrionales</taxon>
        <taxon>Pseudobdellovibrionaceae</taxon>
        <taxon>Bdellovibrio</taxon>
    </lineage>
</organism>
<keyword evidence="2" id="KW-0378">Hydrolase</keyword>
<dbReference type="GO" id="GO:0006508">
    <property type="term" value="P:proteolysis"/>
    <property type="evidence" value="ECO:0007669"/>
    <property type="project" value="InterPro"/>
</dbReference>
<evidence type="ECO:0000313" key="5">
    <source>
        <dbReference type="Proteomes" id="UP000197003"/>
    </source>
</evidence>
<dbReference type="GO" id="GO:0000270">
    <property type="term" value="P:peptidoglycan metabolic process"/>
    <property type="evidence" value="ECO:0007669"/>
    <property type="project" value="TreeGrafter"/>
</dbReference>
<evidence type="ECO:0000313" key="4">
    <source>
        <dbReference type="EMBL" id="ASD64675.1"/>
    </source>
</evidence>
<reference evidence="4 5" key="1">
    <citation type="submission" date="2017-04" db="EMBL/GenBank/DDBJ databases">
        <title>Whole genome sequence of Bdellovibrio bacteriovorus strain SSB218315.</title>
        <authorList>
            <person name="Oyedara O."/>
            <person name="Rodriguez-Perez M.A."/>
        </authorList>
    </citation>
    <scope>NUCLEOTIDE SEQUENCE [LARGE SCALE GENOMIC DNA]</scope>
    <source>
        <strain evidence="4 5">SSB218315</strain>
    </source>
</reference>
<keyword evidence="3" id="KW-0732">Signal</keyword>
<protein>
    <submittedName>
        <fullName evidence="4">D-alanyl-D-alanine carboxypeptidase</fullName>
    </submittedName>
</protein>
<keyword evidence="4" id="KW-0121">Carboxypeptidase</keyword>
<feature type="chain" id="PRO_5012079976" evidence="3">
    <location>
        <begin position="26"/>
        <end position="436"/>
    </location>
</feature>
<gene>
    <name evidence="4" type="ORF">B9G79_14420</name>
</gene>
<dbReference type="OrthoDB" id="5288062at2"/>
<dbReference type="PRINTS" id="PR00922">
    <property type="entry name" value="DADACBPTASE3"/>
</dbReference>
<dbReference type="PANTHER" id="PTHR30023">
    <property type="entry name" value="D-ALANYL-D-ALANINE CARBOXYPEPTIDASE"/>
    <property type="match status" value="1"/>
</dbReference>
<sequence length="436" mass="47988">MASTFKLGILAALAAPVLMASTASAKVYVNSVCHMKASTAVKDIEGEGNLQKKYPLASISKVITTLWAIEKLGVDYRHKTVLHLTPTANGAMDLHVEGSRDPIFGRNLSYFLISELNRMKVTKIENLTFDENFLLDWLAEESPRIGGVTPRYETIEQQAEAVIKNLKESFSTAINRAMYNKLREKATKAKVFMLEKPTIEVRNISFLPKSNYKKDKYTGSVVLKSAPLRTILKRMNNQSNNYIADNLYWNLGGTAAFNTFAAATLKADQNQIVFHNGSGNNEGTTAKPVYNEATCETMIKTLYTLNKSLEAKGYKLSDVLSVANKDNDSTVDNFGGNAAGAMIAKTGTVNKAKTLAGSISTKEGEFYFAILLHTDMDQSSSDRGVAAQMIKNKISQLINKRSGPKEIQYTEILALPFDQGSYLTEQEAPVVTLSKK</sequence>
<dbReference type="SUPFAM" id="SSF56601">
    <property type="entry name" value="beta-lactamase/transpeptidase-like"/>
    <property type="match status" value="1"/>
</dbReference>
<dbReference type="Pfam" id="PF02113">
    <property type="entry name" value="Peptidase_S13"/>
    <property type="match status" value="1"/>
</dbReference>
<proteinExistence type="inferred from homology"/>
<dbReference type="RefSeq" id="WP_088566125.1">
    <property type="nucleotide sequence ID" value="NZ_CP020946.1"/>
</dbReference>
<evidence type="ECO:0000256" key="1">
    <source>
        <dbReference type="ARBA" id="ARBA00006096"/>
    </source>
</evidence>
<accession>A0A1Z3NB68</accession>
<comment type="similarity">
    <text evidence="1">Belongs to the peptidase S13 family.</text>
</comment>
<dbReference type="EMBL" id="CP020946">
    <property type="protein sequence ID" value="ASD64675.1"/>
    <property type="molecule type" value="Genomic_DNA"/>
</dbReference>
<dbReference type="AlphaFoldDB" id="A0A1Z3NB68"/>
<dbReference type="Gene3D" id="3.50.80.20">
    <property type="entry name" value="D-Ala-D-Ala carboxypeptidase C, peptidase S13"/>
    <property type="match status" value="1"/>
</dbReference>
<dbReference type="GO" id="GO:0004185">
    <property type="term" value="F:serine-type carboxypeptidase activity"/>
    <property type="evidence" value="ECO:0007669"/>
    <property type="project" value="InterPro"/>
</dbReference>
<dbReference type="Proteomes" id="UP000197003">
    <property type="component" value="Chromosome"/>
</dbReference>
<feature type="signal peptide" evidence="3">
    <location>
        <begin position="1"/>
        <end position="25"/>
    </location>
</feature>
<keyword evidence="4" id="KW-0645">Protease</keyword>
<name>A0A1Z3NB68_BDEBC</name>
<dbReference type="InterPro" id="IPR000667">
    <property type="entry name" value="Peptidase_S13"/>
</dbReference>
<dbReference type="Gene3D" id="3.40.710.10">
    <property type="entry name" value="DD-peptidase/beta-lactamase superfamily"/>
    <property type="match status" value="1"/>
</dbReference>
<dbReference type="PANTHER" id="PTHR30023:SF0">
    <property type="entry name" value="PENICILLIN-SENSITIVE CARBOXYPEPTIDASE A"/>
    <property type="match status" value="1"/>
</dbReference>
<evidence type="ECO:0000256" key="3">
    <source>
        <dbReference type="SAM" id="SignalP"/>
    </source>
</evidence>